<evidence type="ECO:0000259" key="1">
    <source>
        <dbReference type="Pfam" id="PF17765"/>
    </source>
</evidence>
<reference evidence="3" key="1">
    <citation type="journal article" date="2019" name="Int. J. Syst. Evol. Microbiol.">
        <title>The Global Catalogue of Microorganisms (GCM) 10K type strain sequencing project: providing services to taxonomists for standard genome sequencing and annotation.</title>
        <authorList>
            <consortium name="The Broad Institute Genomics Platform"/>
            <consortium name="The Broad Institute Genome Sequencing Center for Infectious Disease"/>
            <person name="Wu L."/>
            <person name="Ma J."/>
        </authorList>
    </citation>
    <scope>NUCLEOTIDE SEQUENCE [LARGE SCALE GENOMIC DNA]</scope>
    <source>
        <strain evidence="3">JCM 31202</strain>
    </source>
</reference>
<name>A0ABW3EJW2_9ACTN</name>
<dbReference type="Proteomes" id="UP001596972">
    <property type="component" value="Unassembled WGS sequence"/>
</dbReference>
<comment type="caution">
    <text evidence="2">The sequence shown here is derived from an EMBL/GenBank/DDBJ whole genome shotgun (WGS) entry which is preliminary data.</text>
</comment>
<protein>
    <recommendedName>
        <fullName evidence="1">MmyB-like transcription regulator ligand binding domain-containing protein</fullName>
    </recommendedName>
</protein>
<feature type="domain" description="MmyB-like transcription regulator ligand binding" evidence="1">
    <location>
        <begin position="6"/>
        <end position="53"/>
    </location>
</feature>
<dbReference type="InterPro" id="IPR041413">
    <property type="entry name" value="MLTR_LBD"/>
</dbReference>
<evidence type="ECO:0000313" key="2">
    <source>
        <dbReference type="EMBL" id="MFD0899784.1"/>
    </source>
</evidence>
<dbReference type="RefSeq" id="WP_378296673.1">
    <property type="nucleotide sequence ID" value="NZ_JBHTJA010000005.1"/>
</dbReference>
<evidence type="ECO:0000313" key="3">
    <source>
        <dbReference type="Proteomes" id="UP001596972"/>
    </source>
</evidence>
<keyword evidence="3" id="KW-1185">Reference proteome</keyword>
<gene>
    <name evidence="2" type="ORF">ACFQ11_05235</name>
</gene>
<accession>A0ABW3EJW2</accession>
<sequence length="64" mass="6636">MSVDVGELSLRHPEAGTLELSYERVLLPSDPGLGGLTLWTAPPGSPSHAALRRIAARLEGAASS</sequence>
<dbReference type="Pfam" id="PF17765">
    <property type="entry name" value="MLTR_LBD"/>
    <property type="match status" value="1"/>
</dbReference>
<dbReference type="EMBL" id="JBHTJA010000005">
    <property type="protein sequence ID" value="MFD0899784.1"/>
    <property type="molecule type" value="Genomic_DNA"/>
</dbReference>
<proteinExistence type="predicted"/>
<organism evidence="2 3">
    <name type="scientific">Actinomadura sediminis</name>
    <dbReference type="NCBI Taxonomy" id="1038904"/>
    <lineage>
        <taxon>Bacteria</taxon>
        <taxon>Bacillati</taxon>
        <taxon>Actinomycetota</taxon>
        <taxon>Actinomycetes</taxon>
        <taxon>Streptosporangiales</taxon>
        <taxon>Thermomonosporaceae</taxon>
        <taxon>Actinomadura</taxon>
    </lineage>
</organism>